<accession>A0ACB8UU10</accession>
<reference evidence="1" key="1">
    <citation type="journal article" date="2022" name="bioRxiv">
        <title>Population genetic analysis of Ophidiomyces ophidiicola, the causative agent of snake fungal disease, indicates recent introductions to the USA.</title>
        <authorList>
            <person name="Ladner J.T."/>
            <person name="Palmer J.M."/>
            <person name="Ettinger C.L."/>
            <person name="Stajich J.E."/>
            <person name="Farrell T.M."/>
            <person name="Glorioso B.M."/>
            <person name="Lawson B."/>
            <person name="Price S.J."/>
            <person name="Stengle A.G."/>
            <person name="Grear D.A."/>
            <person name="Lorch J.M."/>
        </authorList>
    </citation>
    <scope>NUCLEOTIDE SEQUENCE</scope>
    <source>
        <strain evidence="1">NWHC 24266-5</strain>
    </source>
</reference>
<sequence length="1929" mass="211999">MGRAIEETAMAMENGAGRLEHMLVIEHPALLSKSYEEKTDLVLLSWILLLFRDSGLSESGKFSGEIELQGDAIASQRAQISGSVGDVISDDTELISQVLERIRSVRSCKTVNNSEEKEGSRCGYFSNASEDTNEMFCIKADLKDERVLIQLAQCPPLLSQSMRETYTDSLANILKSVMSDSTQTVAQAIEVTPKELEKIWQWNDPIPSPNETLMHEIFVENAVKHPNKPAVVSWDGQLSYGEVNALSTQLAIQLLENGVQVGEPILLCFEKCRWTVVAVLAVMKAGGALVLTDPSQPLARLQTIATEVNARIALTSKEQASLGATVAPNAIVLSVGQDLLQNVNFSSASPNRLPKIPGSSTLYIIFTSGSTGKPKGVVISHTNYTSGAIPRAAAVGYTPDSRVLDFPSYTFDVSIDCMLCTLANSGCICVPSEDQRVNDLDGAIKGMNVNIGLLTPSVARVLDPDIMASLDILGLGGEAVSARDATQFGQKTKIIIAYGPSECTVGCTLDSEVGIDCAYTTIGKGVGCATWIVDPKNQNRLMPLGAVGELLIEGPIVGDGYLNNPEQTSTVFIESPPWLTAGAPNVPGRSGRLYKTGDLVKYAPDGSGSIVFVGRADQQVKLRGQRVELGEIEFHLRSKLPSDTMSAVEVITPGGNKESAMLVAFIAEKGKGIAQETNGAVSSFSAELQHTLATIQNDLAAVLPRYMVPATYIPLQKIPLLISGKTDRKKLRTTGSSMSRKELADLKIAPAKKLIPLTDLERSLQQLWMKILGEEIDINGHDNFFDVGGDSLRAMKLVAAARLKGLGITVADIFQHPTLSEMAMVLRQINTDNHVDISTFSLLSGWKETDARNEVGKLCGIDPSSIEDIYPCTPLQEGFMALSAKISEAYVAQRVVEIADVTKAVKVKAAFATCIAECPILRTRIIQVPRRGLMQVLISDEMSWYSGNDLQSYLQQDRESPMGLGTALARFALIEDQNTAKAHIVLTIHHAVYDGWSMPLVVERVNRAYHGLKTERSALFKSFIKYLGDMDRGTTEEYWKEQLHGATSLQFPVLPEPGYQAQAESLLEHYVAITKRSSSNTSLATALRGAWALVASEYTLTDDVVFGETLTGRNAPIEGVEEIEGPMITTVPTRVRVDRNMRVSNYLKAIQDQGISQIPHEHLGLQHIRRLTPDAREACELRTGLVIHPARDPEDLGENEDNAANGFVPVGDKEAASEALKFNSYPLMLVCSLDRQGFLVMASFDSKAVDVAQMAKILEKFGSVVQQFCENPNGAVGDALQAAGEDVADLTRMSTVGPISLKYGKSTPLAKDLSNATATWIVHPTNPDHPLPIGAVGELLVEGPVTASQSPTDAPRWLIEKGSSKQLYKTGQLAKYQTDGAIIFVHETKSGNSKEKSSKASHVPKQTTSLLVREEKLLQLWSRVLGLSENEIDATDSFFDLGGDSISAMKLVSEARMEGFTINVAQIFKHKRLRDLASILQESQPLKTQTVKEDIPFSLLGSKDLSAFITSALQPKLSDQSWEIIEVMPARPLQTVAIEGTFQLPRYSSRYELFYFDTAVDETRLFESCQELVARNEILRTVFVEFTGRYYSVVLKRVDVSIEIHDTENDVETFSRELCNTDIEKDIPLGSSFVKFLFVRCTDGRSCLILQISHAQYDEICLPILLRQLSALYEKTEVPRALPFSSYVHHVVKENIPQSIQYWRDLLKGSSLTTLRPEAPLQSKVSAAVIRTFDISARSKDITVATLPTAAWALCLAKRLCIRDVTFGEVVSGRNIDFPNSNIVMGPCWQYVPVRVKFEAGWTAMDLLQFVQRQHITSTRFEGMGLSEIVENCTEWPKTVDWFDSVVHQDVEHVETLGFSSATSRMETIYPHAEPLREWKIQAFLKNNELSIEIVTFESWLECASTLLDDIEKILGQLLREPHSPVFEN</sequence>
<name>A0ACB8UU10_9EURO</name>
<evidence type="ECO:0000313" key="1">
    <source>
        <dbReference type="EMBL" id="KAI2383315.1"/>
    </source>
</evidence>
<dbReference type="EMBL" id="JALBCA010000093">
    <property type="protein sequence ID" value="KAI2383315.1"/>
    <property type="molecule type" value="Genomic_DNA"/>
</dbReference>
<gene>
    <name evidence="1" type="ORF">LOY88_005351</name>
</gene>
<comment type="caution">
    <text evidence="1">The sequence shown here is derived from an EMBL/GenBank/DDBJ whole genome shotgun (WGS) entry which is preliminary data.</text>
</comment>
<protein>
    <submittedName>
        <fullName evidence="1">Uncharacterized protein</fullName>
    </submittedName>
</protein>
<proteinExistence type="predicted"/>
<organism evidence="1">
    <name type="scientific">Ophidiomyces ophidiicola</name>
    <dbReference type="NCBI Taxonomy" id="1387563"/>
    <lineage>
        <taxon>Eukaryota</taxon>
        <taxon>Fungi</taxon>
        <taxon>Dikarya</taxon>
        <taxon>Ascomycota</taxon>
        <taxon>Pezizomycotina</taxon>
        <taxon>Eurotiomycetes</taxon>
        <taxon>Eurotiomycetidae</taxon>
        <taxon>Onygenales</taxon>
        <taxon>Onygenaceae</taxon>
        <taxon>Ophidiomyces</taxon>
    </lineage>
</organism>